<accession>K1RUJ5</accession>
<dbReference type="InParanoid" id="K1RUJ5"/>
<gene>
    <name evidence="1" type="ORF">CGI_10021807</name>
</gene>
<protein>
    <recommendedName>
        <fullName evidence="2">Scavenger receptor class F member 2</fullName>
    </recommendedName>
</protein>
<dbReference type="Gene3D" id="2.170.300.10">
    <property type="entry name" value="Tie2 ligand-binding domain superfamily"/>
    <property type="match status" value="1"/>
</dbReference>
<sequence length="134" mass="14602">MSECVSYKYGPNCGFDCGHCKDGKSCAAENGVCTEGCDSGWIGDLCVTENQLTTTGVAIIASLSTMFAISLFVIFYMARHFMKNKTNRHRTDASEPENEKSPQTYVDLSTVDENHAYSTLGSTASDTPYNVINN</sequence>
<proteinExistence type="predicted"/>
<evidence type="ECO:0000313" key="1">
    <source>
        <dbReference type="EMBL" id="EKC38366.1"/>
    </source>
</evidence>
<dbReference type="EMBL" id="JH818278">
    <property type="protein sequence ID" value="EKC38366.1"/>
    <property type="molecule type" value="Genomic_DNA"/>
</dbReference>
<reference evidence="1" key="1">
    <citation type="journal article" date="2012" name="Nature">
        <title>The oyster genome reveals stress adaptation and complexity of shell formation.</title>
        <authorList>
            <person name="Zhang G."/>
            <person name="Fang X."/>
            <person name="Guo X."/>
            <person name="Li L."/>
            <person name="Luo R."/>
            <person name="Xu F."/>
            <person name="Yang P."/>
            <person name="Zhang L."/>
            <person name="Wang X."/>
            <person name="Qi H."/>
            <person name="Xiong Z."/>
            <person name="Que H."/>
            <person name="Xie Y."/>
            <person name="Holland P.W."/>
            <person name="Paps J."/>
            <person name="Zhu Y."/>
            <person name="Wu F."/>
            <person name="Chen Y."/>
            <person name="Wang J."/>
            <person name="Peng C."/>
            <person name="Meng J."/>
            <person name="Yang L."/>
            <person name="Liu J."/>
            <person name="Wen B."/>
            <person name="Zhang N."/>
            <person name="Huang Z."/>
            <person name="Zhu Q."/>
            <person name="Feng Y."/>
            <person name="Mount A."/>
            <person name="Hedgecock D."/>
            <person name="Xu Z."/>
            <person name="Liu Y."/>
            <person name="Domazet-Loso T."/>
            <person name="Du Y."/>
            <person name="Sun X."/>
            <person name="Zhang S."/>
            <person name="Liu B."/>
            <person name="Cheng P."/>
            <person name="Jiang X."/>
            <person name="Li J."/>
            <person name="Fan D."/>
            <person name="Wang W."/>
            <person name="Fu W."/>
            <person name="Wang T."/>
            <person name="Wang B."/>
            <person name="Zhang J."/>
            <person name="Peng Z."/>
            <person name="Li Y."/>
            <person name="Li N."/>
            <person name="Wang J."/>
            <person name="Chen M."/>
            <person name="He Y."/>
            <person name="Tan F."/>
            <person name="Song X."/>
            <person name="Zheng Q."/>
            <person name="Huang R."/>
            <person name="Yang H."/>
            <person name="Du X."/>
            <person name="Chen L."/>
            <person name="Yang M."/>
            <person name="Gaffney P.M."/>
            <person name="Wang S."/>
            <person name="Luo L."/>
            <person name="She Z."/>
            <person name="Ming Y."/>
            <person name="Huang W."/>
            <person name="Zhang S."/>
            <person name="Huang B."/>
            <person name="Zhang Y."/>
            <person name="Qu T."/>
            <person name="Ni P."/>
            <person name="Miao G."/>
            <person name="Wang J."/>
            <person name="Wang Q."/>
            <person name="Steinberg C.E."/>
            <person name="Wang H."/>
            <person name="Li N."/>
            <person name="Qian L."/>
            <person name="Zhang G."/>
            <person name="Li Y."/>
            <person name="Yang H."/>
            <person name="Liu X."/>
            <person name="Wang J."/>
            <person name="Yin Y."/>
            <person name="Wang J."/>
        </authorList>
    </citation>
    <scope>NUCLEOTIDE SEQUENCE [LARGE SCALE GENOMIC DNA]</scope>
    <source>
        <strain evidence="1">05x7-T-G4-1.051#20</strain>
    </source>
</reference>
<dbReference type="AlphaFoldDB" id="K1RUJ5"/>
<name>K1RUJ5_MAGGI</name>
<organism evidence="1">
    <name type="scientific">Magallana gigas</name>
    <name type="common">Pacific oyster</name>
    <name type="synonym">Crassostrea gigas</name>
    <dbReference type="NCBI Taxonomy" id="29159"/>
    <lineage>
        <taxon>Eukaryota</taxon>
        <taxon>Metazoa</taxon>
        <taxon>Spiralia</taxon>
        <taxon>Lophotrochozoa</taxon>
        <taxon>Mollusca</taxon>
        <taxon>Bivalvia</taxon>
        <taxon>Autobranchia</taxon>
        <taxon>Pteriomorphia</taxon>
        <taxon>Ostreida</taxon>
        <taxon>Ostreoidea</taxon>
        <taxon>Ostreidae</taxon>
        <taxon>Magallana</taxon>
    </lineage>
</organism>
<dbReference type="HOGENOM" id="CLU_1898247_0_0_1"/>
<evidence type="ECO:0008006" key="2">
    <source>
        <dbReference type="Google" id="ProtNLM"/>
    </source>
</evidence>